<dbReference type="SUPFAM" id="SSF56399">
    <property type="entry name" value="ADP-ribosylation"/>
    <property type="match status" value="1"/>
</dbReference>
<gene>
    <name evidence="4" type="ORF">Fcan01_27505</name>
</gene>
<comment type="caution">
    <text evidence="4">The sequence shown here is derived from an EMBL/GenBank/DDBJ whole genome shotgun (WGS) entry which is preliminary data.</text>
</comment>
<name>A0A226CYN5_FOLCA</name>
<evidence type="ECO:0000313" key="5">
    <source>
        <dbReference type="Proteomes" id="UP000198287"/>
    </source>
</evidence>
<keyword evidence="5" id="KW-1185">Reference proteome</keyword>
<dbReference type="Gene3D" id="3.90.228.10">
    <property type="match status" value="1"/>
</dbReference>
<dbReference type="Gene3D" id="3.30.720.50">
    <property type="match status" value="1"/>
</dbReference>
<comment type="subcellular location">
    <subcellularLocation>
        <location evidence="1">Nucleus</location>
    </subcellularLocation>
</comment>
<dbReference type="PANTHER" id="PTHR45740">
    <property type="entry name" value="POLY [ADP-RIBOSE] POLYMERASE"/>
    <property type="match status" value="1"/>
</dbReference>
<protein>
    <submittedName>
        <fullName evidence="4">Poly [ADP-ribose] polymerase 12</fullName>
    </submittedName>
</protein>
<keyword evidence="2" id="KW-0539">Nucleus</keyword>
<dbReference type="Pfam" id="PF00644">
    <property type="entry name" value="PARP"/>
    <property type="match status" value="1"/>
</dbReference>
<dbReference type="GO" id="GO:0003950">
    <property type="term" value="F:NAD+ poly-ADP-ribosyltransferase activity"/>
    <property type="evidence" value="ECO:0007669"/>
    <property type="project" value="InterPro"/>
</dbReference>
<accession>A0A226CYN5</accession>
<dbReference type="EMBL" id="LNIX01000053">
    <property type="protein sequence ID" value="OXA37724.1"/>
    <property type="molecule type" value="Genomic_DNA"/>
</dbReference>
<reference evidence="4 5" key="1">
    <citation type="submission" date="2015-12" db="EMBL/GenBank/DDBJ databases">
        <title>The genome of Folsomia candida.</title>
        <authorList>
            <person name="Faddeeva A."/>
            <person name="Derks M.F."/>
            <person name="Anvar Y."/>
            <person name="Smit S."/>
            <person name="Van Straalen N."/>
            <person name="Roelofs D."/>
        </authorList>
    </citation>
    <scope>NUCLEOTIDE SEQUENCE [LARGE SCALE GENOMIC DNA]</scope>
    <source>
        <strain evidence="4 5">VU population</strain>
        <tissue evidence="4">Whole body</tissue>
    </source>
</reference>
<dbReference type="Proteomes" id="UP000198287">
    <property type="component" value="Unassembled WGS sequence"/>
</dbReference>
<dbReference type="InterPro" id="IPR012317">
    <property type="entry name" value="Poly(ADP-ribose)pol_cat_dom"/>
</dbReference>
<dbReference type="OrthoDB" id="6133115at2759"/>
<dbReference type="InterPro" id="IPR037197">
    <property type="entry name" value="WWE_dom_sf"/>
</dbReference>
<organism evidence="4 5">
    <name type="scientific">Folsomia candida</name>
    <name type="common">Springtail</name>
    <dbReference type="NCBI Taxonomy" id="158441"/>
    <lineage>
        <taxon>Eukaryota</taxon>
        <taxon>Metazoa</taxon>
        <taxon>Ecdysozoa</taxon>
        <taxon>Arthropoda</taxon>
        <taxon>Hexapoda</taxon>
        <taxon>Collembola</taxon>
        <taxon>Entomobryomorpha</taxon>
        <taxon>Isotomoidea</taxon>
        <taxon>Isotomidae</taxon>
        <taxon>Proisotominae</taxon>
        <taxon>Folsomia</taxon>
    </lineage>
</organism>
<evidence type="ECO:0000256" key="1">
    <source>
        <dbReference type="ARBA" id="ARBA00004123"/>
    </source>
</evidence>
<evidence type="ECO:0000259" key="3">
    <source>
        <dbReference type="Pfam" id="PF00644"/>
    </source>
</evidence>
<dbReference type="GO" id="GO:1990404">
    <property type="term" value="F:NAD+-protein mono-ADP-ribosyltransferase activity"/>
    <property type="evidence" value="ECO:0007669"/>
    <property type="project" value="TreeGrafter"/>
</dbReference>
<dbReference type="InterPro" id="IPR051712">
    <property type="entry name" value="ARTD-AVP"/>
</dbReference>
<dbReference type="PANTHER" id="PTHR45740:SF2">
    <property type="entry name" value="POLY [ADP-RIBOSE] POLYMERASE"/>
    <property type="match status" value="1"/>
</dbReference>
<evidence type="ECO:0000313" key="4">
    <source>
        <dbReference type="EMBL" id="OXA37724.1"/>
    </source>
</evidence>
<sequence length="488" mass="56026">MSDKAASSDPTSVIVKDTEIYKYICPSLLPSCPTSSICPYKFHEVTPYKWEVIDTTTPLSQDDGKLLEKQYSNPDLNVGSLSKFSLDFTTMTITSSEDDSFPLGTKIMRKSTPTRNICPDEVNASGWTWYWQRDDIAVNWSEMEVKGGGNETCPFQYLEQNYQNCKSNGNPDDDFERKFTIFGAKRQEYRVSLDFNKMELSMAGDPEKYQVKRRPDTFNRFNWVTFGDLDPDGNFRFPITARELESYFISGAKNFSINKFSVNLDTREFIDARKMPAKMVRIRREAFKSGQLLELENSYPSTWYAMPKSRIFVTFNVPKFTQEFDMVEKKVYPLEIMSLRRIQNPASYKSYLRIKERMEWEASCVEGVTLEEKWLFHGTKDVNIKLICETNFDPTLSGSANGATHGRGTYFTNVVATARGYSNLTSSRVFLCRVLVGRKILGERGKFPPFALCGPVTMVDNLDNPTVFVNPRIHSFLPEYIVEFPPGR</sequence>
<dbReference type="AlphaFoldDB" id="A0A226CYN5"/>
<proteinExistence type="predicted"/>
<evidence type="ECO:0000256" key="2">
    <source>
        <dbReference type="ARBA" id="ARBA00023242"/>
    </source>
</evidence>
<feature type="domain" description="PARP catalytic" evidence="3">
    <location>
        <begin position="329"/>
        <end position="438"/>
    </location>
</feature>
<dbReference type="GO" id="GO:0005634">
    <property type="term" value="C:nucleus"/>
    <property type="evidence" value="ECO:0007669"/>
    <property type="project" value="UniProtKB-SubCell"/>
</dbReference>